<dbReference type="Proteomes" id="UP000282438">
    <property type="component" value="Chromosome"/>
</dbReference>
<sequence>MLTMSCRLVSLKYQSGFTYLWVLLLVAFMGVALTLAVEVDQTISQRDREKSLLAIGRQFQRAIGSYYESQHPGGKKEYPASLDDLLQDPRYPGIKRHLREIFVDPITGKAEWGFKRIAGRIVAVYSLSEKTPIKQANFEVGFEYLQGAKKYNDWIFAYPSDLLLKPSDGDDFKQDLSSPILNEAIP</sequence>
<keyword evidence="2" id="KW-1185">Reference proteome</keyword>
<dbReference type="EMBL" id="CP034433">
    <property type="protein sequence ID" value="AZN35478.1"/>
    <property type="molecule type" value="Genomic_DNA"/>
</dbReference>
<evidence type="ECO:0000313" key="1">
    <source>
        <dbReference type="EMBL" id="AZN35478.1"/>
    </source>
</evidence>
<proteinExistence type="predicted"/>
<evidence type="ECO:0000313" key="2">
    <source>
        <dbReference type="Proteomes" id="UP000282438"/>
    </source>
</evidence>
<dbReference type="RefSeq" id="WP_125971446.1">
    <property type="nucleotide sequence ID" value="NZ_CP034433.1"/>
</dbReference>
<protein>
    <submittedName>
        <fullName evidence="1">Type II secretion system protein</fullName>
    </submittedName>
</protein>
<accession>A0A3S8ZPT5</accession>
<name>A0A3S8ZPT5_9NEIS</name>
<dbReference type="OrthoDB" id="5608857at2"/>
<dbReference type="AlphaFoldDB" id="A0A3S8ZPT5"/>
<gene>
    <name evidence="1" type="ORF">EJO50_02635</name>
</gene>
<dbReference type="KEGG" id="iod:EJO50_02635"/>
<reference evidence="1 2" key="1">
    <citation type="submission" date="2018-12" db="EMBL/GenBank/DDBJ databases">
        <title>Complete genome sequence of Iodobacter sp. H11R3.</title>
        <authorList>
            <person name="Bae J.-W."/>
        </authorList>
    </citation>
    <scope>NUCLEOTIDE SEQUENCE [LARGE SCALE GENOMIC DNA]</scope>
    <source>
        <strain evidence="1 2">H11R3</strain>
    </source>
</reference>
<organism evidence="1 2">
    <name type="scientific">Iodobacter ciconiae</name>
    <dbReference type="NCBI Taxonomy" id="2496266"/>
    <lineage>
        <taxon>Bacteria</taxon>
        <taxon>Pseudomonadati</taxon>
        <taxon>Pseudomonadota</taxon>
        <taxon>Betaproteobacteria</taxon>
        <taxon>Neisseriales</taxon>
        <taxon>Chitinibacteraceae</taxon>
        <taxon>Iodobacter</taxon>
    </lineage>
</organism>